<evidence type="ECO:0008006" key="4">
    <source>
        <dbReference type="Google" id="ProtNLM"/>
    </source>
</evidence>
<reference evidence="2 3" key="1">
    <citation type="submission" date="2023-10" db="EMBL/GenBank/DDBJ databases">
        <title>Genome-Wide Identification Analysis in wild type Solanum Pinnatisectum Reveals Some Genes Defensing Phytophthora Infestans.</title>
        <authorList>
            <person name="Sun C."/>
        </authorList>
    </citation>
    <scope>NUCLEOTIDE SEQUENCE [LARGE SCALE GENOMIC DNA]</scope>
    <source>
        <strain evidence="2">LQN</strain>
        <tissue evidence="2">Leaf</tissue>
    </source>
</reference>
<comment type="caution">
    <text evidence="2">The sequence shown here is derived from an EMBL/GenBank/DDBJ whole genome shotgun (WGS) entry which is preliminary data.</text>
</comment>
<accession>A0AAV9KYE7</accession>
<feature type="region of interest" description="Disordered" evidence="1">
    <location>
        <begin position="237"/>
        <end position="285"/>
    </location>
</feature>
<feature type="region of interest" description="Disordered" evidence="1">
    <location>
        <begin position="1"/>
        <end position="28"/>
    </location>
</feature>
<keyword evidence="3" id="KW-1185">Reference proteome</keyword>
<gene>
    <name evidence="2" type="ORF">R3W88_016818</name>
</gene>
<dbReference type="Proteomes" id="UP001311915">
    <property type="component" value="Unassembled WGS sequence"/>
</dbReference>
<evidence type="ECO:0000256" key="1">
    <source>
        <dbReference type="SAM" id="MobiDB-lite"/>
    </source>
</evidence>
<protein>
    <recommendedName>
        <fullName evidence="4">DUF4283 domain-containing protein</fullName>
    </recommendedName>
</protein>
<dbReference type="EMBL" id="JAWPEI010000008">
    <property type="protein sequence ID" value="KAK4718480.1"/>
    <property type="molecule type" value="Genomic_DNA"/>
</dbReference>
<dbReference type="InterPro" id="IPR040256">
    <property type="entry name" value="At4g02000-like"/>
</dbReference>
<sequence>MTEAIARYTEPRPLTPPEPPDPIAKGSQRYQTFKEALIDNKENALNQTYEIPQEPMAIEEATDGQEDEITLTEEDKNILYQPRCLSIIIIKIEPLTLIDLGWDYHIVKTSQLQNMHKILHEGPWFVAGNFLSVKIWELNFVPQDSTLTHTAIWSRLPTKYYDKNILQKVAQKLGALLKINTCTSATLKGRYARIYVQVPIEVPAKIEVVIGSHKQKIIYEGEGIMCVDCGRISHTKQVENPHHPLPPRETKQTNAWEIVSIPKKKNATRKKGVGATKGTMGQQQR</sequence>
<proteinExistence type="predicted"/>
<feature type="compositionally biased region" description="Basic and acidic residues" evidence="1">
    <location>
        <begin position="237"/>
        <end position="251"/>
    </location>
</feature>
<feature type="compositionally biased region" description="Pro residues" evidence="1">
    <location>
        <begin position="13"/>
        <end position="22"/>
    </location>
</feature>
<evidence type="ECO:0000313" key="2">
    <source>
        <dbReference type="EMBL" id="KAK4718480.1"/>
    </source>
</evidence>
<dbReference type="PANTHER" id="PTHR31286:SF99">
    <property type="entry name" value="DUF4283 DOMAIN-CONTAINING PROTEIN"/>
    <property type="match status" value="1"/>
</dbReference>
<feature type="compositionally biased region" description="Basic residues" evidence="1">
    <location>
        <begin position="262"/>
        <end position="272"/>
    </location>
</feature>
<name>A0AAV9KYE7_9SOLN</name>
<dbReference type="AlphaFoldDB" id="A0AAV9KYE7"/>
<evidence type="ECO:0000313" key="3">
    <source>
        <dbReference type="Proteomes" id="UP001311915"/>
    </source>
</evidence>
<organism evidence="2 3">
    <name type="scientific">Solanum pinnatisectum</name>
    <name type="common">tansyleaf nightshade</name>
    <dbReference type="NCBI Taxonomy" id="50273"/>
    <lineage>
        <taxon>Eukaryota</taxon>
        <taxon>Viridiplantae</taxon>
        <taxon>Streptophyta</taxon>
        <taxon>Embryophyta</taxon>
        <taxon>Tracheophyta</taxon>
        <taxon>Spermatophyta</taxon>
        <taxon>Magnoliopsida</taxon>
        <taxon>eudicotyledons</taxon>
        <taxon>Gunneridae</taxon>
        <taxon>Pentapetalae</taxon>
        <taxon>asterids</taxon>
        <taxon>lamiids</taxon>
        <taxon>Solanales</taxon>
        <taxon>Solanaceae</taxon>
        <taxon>Solanoideae</taxon>
        <taxon>Solaneae</taxon>
        <taxon>Solanum</taxon>
    </lineage>
</organism>
<dbReference type="PANTHER" id="PTHR31286">
    <property type="entry name" value="GLYCINE-RICH CELL WALL STRUCTURAL PROTEIN 1.8-LIKE"/>
    <property type="match status" value="1"/>
</dbReference>